<sequence>MQTVIVLDTCILRSCGLESSSAEVLRAIRTAGVQGVSVPWMVMEELSAQYAVKYRKQHEAAAQALQSLANVTPWGLPIRLPDMDLERVRERWRSQWAAVVDVIPTSGEALREAAFREANALPPCRDEGKKTGARDAAIWLSAIEYARAHEGETVYFVSENTRDFGDGTSYTGAMADDVASLGDRFVHLTGVGEVIDRFTEPADTDLEVVKQALSSPEAVKTIKQAAGRLGGFSGMDMDLVEALKLPGFRCTTGNFHTGVEQALALRWAVPEVSAQVGELHAAESYRVGEQVWCIATVRWLIGGLALMEARVAKAACALETRLLFAPHSEDPRVTVLRNSPLQPLSETEFGEISDNFLWGYVDPGAPATADINRRRAEGLAETMTNPDAKLWMKLVAAAIVATNWKNLPTLASDVQMGEAQAG</sequence>
<evidence type="ECO:0000259" key="1">
    <source>
        <dbReference type="Pfam" id="PF16289"/>
    </source>
</evidence>
<accession>A0ABT0VP33</accession>
<protein>
    <submittedName>
        <fullName evidence="2">PIN domain-containing protein</fullName>
    </submittedName>
</protein>
<proteinExistence type="predicted"/>
<gene>
    <name evidence="2" type="ORF">NC658_05515</name>
</gene>
<evidence type="ECO:0000313" key="2">
    <source>
        <dbReference type="EMBL" id="MCM2512720.1"/>
    </source>
</evidence>
<dbReference type="Proteomes" id="UP001523263">
    <property type="component" value="Unassembled WGS sequence"/>
</dbReference>
<dbReference type="Pfam" id="PF16289">
    <property type="entry name" value="PIN_12"/>
    <property type="match status" value="1"/>
</dbReference>
<organism evidence="2 3">
    <name type="scientific">Streptomyces griseoincarnatus</name>
    <dbReference type="NCBI Taxonomy" id="29305"/>
    <lineage>
        <taxon>Bacteria</taxon>
        <taxon>Bacillati</taxon>
        <taxon>Actinomycetota</taxon>
        <taxon>Actinomycetes</taxon>
        <taxon>Kitasatosporales</taxon>
        <taxon>Streptomycetaceae</taxon>
        <taxon>Streptomyces</taxon>
        <taxon>Streptomyces griseoincarnatus group</taxon>
    </lineage>
</organism>
<comment type="caution">
    <text evidence="2">The sequence shown here is derived from an EMBL/GenBank/DDBJ whole genome shotgun (WGS) entry which is preliminary data.</text>
</comment>
<name>A0ABT0VP33_STRGI</name>
<dbReference type="InterPro" id="IPR032557">
    <property type="entry name" value="DUF4935"/>
</dbReference>
<dbReference type="RefSeq" id="WP_251097609.1">
    <property type="nucleotide sequence ID" value="NZ_JAMQBH010000002.1"/>
</dbReference>
<reference evidence="2 3" key="1">
    <citation type="submission" date="2022-06" db="EMBL/GenBank/DDBJ databases">
        <title>Whole genome sequence of Streptomyces griseoincarnatus RB7AG.</title>
        <authorList>
            <person name="Ray L."/>
            <person name="Behera S."/>
            <person name="Panda A.N."/>
        </authorList>
    </citation>
    <scope>NUCLEOTIDE SEQUENCE [LARGE SCALE GENOMIC DNA]</scope>
    <source>
        <strain evidence="2 3">RB7AG</strain>
    </source>
</reference>
<evidence type="ECO:0000313" key="3">
    <source>
        <dbReference type="Proteomes" id="UP001523263"/>
    </source>
</evidence>
<keyword evidence="3" id="KW-1185">Reference proteome</keyword>
<feature type="domain" description="DUF4935" evidence="1">
    <location>
        <begin position="5"/>
        <end position="164"/>
    </location>
</feature>
<dbReference type="EMBL" id="JAMQBH010000002">
    <property type="protein sequence ID" value="MCM2512720.1"/>
    <property type="molecule type" value="Genomic_DNA"/>
</dbReference>